<evidence type="ECO:0000259" key="1">
    <source>
        <dbReference type="SMART" id="SM00953"/>
    </source>
</evidence>
<feature type="domain" description="RES" evidence="1">
    <location>
        <begin position="51"/>
        <end position="186"/>
    </location>
</feature>
<reference evidence="2" key="1">
    <citation type="journal article" date="2014" name="Int. J. Syst. Evol. Microbiol.">
        <title>Complete genome sequence of Corynebacterium casei LMG S-19264T (=DSM 44701T), isolated from a smear-ripened cheese.</title>
        <authorList>
            <consortium name="US DOE Joint Genome Institute (JGI-PGF)"/>
            <person name="Walter F."/>
            <person name="Albersmeier A."/>
            <person name="Kalinowski J."/>
            <person name="Ruckert C."/>
        </authorList>
    </citation>
    <scope>NUCLEOTIDE SEQUENCE</scope>
    <source>
        <strain evidence="2">CGMCC 1.15082</strain>
    </source>
</reference>
<evidence type="ECO:0000313" key="3">
    <source>
        <dbReference type="Proteomes" id="UP000646478"/>
    </source>
</evidence>
<dbReference type="Proteomes" id="UP000646478">
    <property type="component" value="Unassembled WGS sequence"/>
</dbReference>
<keyword evidence="3" id="KW-1185">Reference proteome</keyword>
<comment type="caution">
    <text evidence="2">The sequence shown here is derived from an EMBL/GenBank/DDBJ whole genome shotgun (WGS) entry which is preliminary data.</text>
</comment>
<evidence type="ECO:0000313" key="2">
    <source>
        <dbReference type="EMBL" id="GGB11063.1"/>
    </source>
</evidence>
<reference evidence="2" key="2">
    <citation type="submission" date="2020-09" db="EMBL/GenBank/DDBJ databases">
        <authorList>
            <person name="Sun Q."/>
            <person name="Zhou Y."/>
        </authorList>
    </citation>
    <scope>NUCLEOTIDE SEQUENCE</scope>
    <source>
        <strain evidence="2">CGMCC 1.15082</strain>
    </source>
</reference>
<dbReference type="EMBL" id="BMHH01000032">
    <property type="protein sequence ID" value="GGB11063.1"/>
    <property type="molecule type" value="Genomic_DNA"/>
</dbReference>
<name>A0A916SSF8_9HYPH</name>
<proteinExistence type="predicted"/>
<organism evidence="2 3">
    <name type="scientific">Brucella endophytica</name>
    <dbReference type="NCBI Taxonomy" id="1963359"/>
    <lineage>
        <taxon>Bacteria</taxon>
        <taxon>Pseudomonadati</taxon>
        <taxon>Pseudomonadota</taxon>
        <taxon>Alphaproteobacteria</taxon>
        <taxon>Hyphomicrobiales</taxon>
        <taxon>Brucellaceae</taxon>
        <taxon>Brucella/Ochrobactrum group</taxon>
        <taxon>Brucella</taxon>
    </lineage>
</organism>
<dbReference type="SMART" id="SM00953">
    <property type="entry name" value="RES"/>
    <property type="match status" value="1"/>
</dbReference>
<sequence>MMTKHAGQRGPSGAAPLPPAWLHTRPLPVDVLPAGTILHRVHRSKLSPVFFGPGKGNPPVNRFDSESGRFGVLYLGLSRDGALAETILRNPQRLMIAASEFTSRAAAELSVRRELRVVRMHGNGLQALGTDNAISTGPYEPCGRWVDALWDHPDMPDGLAYQSRHDPGEICIALFERPNLTITVQGTKPLTAMLNDVATLLDRYGKSISYNI</sequence>
<protein>
    <recommendedName>
        <fullName evidence="1">RES domain-containing protein</fullName>
    </recommendedName>
</protein>
<dbReference type="AlphaFoldDB" id="A0A916SSF8"/>
<gene>
    <name evidence="2" type="ORF">GCM10011491_43760</name>
</gene>
<accession>A0A916SSF8</accession>
<dbReference type="InterPro" id="IPR014914">
    <property type="entry name" value="RES_dom"/>
</dbReference>
<dbReference type="Pfam" id="PF08808">
    <property type="entry name" value="RES"/>
    <property type="match status" value="1"/>
</dbReference>